<organism evidence="1 2">
    <name type="scientific">Rasiella rasia</name>
    <dbReference type="NCBI Taxonomy" id="2744027"/>
    <lineage>
        <taxon>Bacteria</taxon>
        <taxon>Pseudomonadati</taxon>
        <taxon>Bacteroidota</taxon>
        <taxon>Flavobacteriia</taxon>
        <taxon>Flavobacteriales</taxon>
        <taxon>Flavobacteriaceae</taxon>
        <taxon>Rasiella</taxon>
    </lineage>
</organism>
<name>A0A6G6GNE9_9FLAO</name>
<dbReference type="PROSITE" id="PS51257">
    <property type="entry name" value="PROKAR_LIPOPROTEIN"/>
    <property type="match status" value="1"/>
</dbReference>
<keyword evidence="2" id="KW-1185">Reference proteome</keyword>
<evidence type="ECO:0008006" key="3">
    <source>
        <dbReference type="Google" id="ProtNLM"/>
    </source>
</evidence>
<proteinExistence type="predicted"/>
<dbReference type="AlphaFoldDB" id="A0A6G6GNE9"/>
<dbReference type="Proteomes" id="UP000505306">
    <property type="component" value="Chromosome"/>
</dbReference>
<evidence type="ECO:0000313" key="1">
    <source>
        <dbReference type="EMBL" id="QIE60068.1"/>
    </source>
</evidence>
<evidence type="ECO:0000313" key="2">
    <source>
        <dbReference type="Proteomes" id="UP000505306"/>
    </source>
</evidence>
<reference evidence="1 2" key="1">
    <citation type="submission" date="2020-02" db="EMBL/GenBank/DDBJ databases">
        <title>Complete genome sequence of Flavobacteriaceae bacterium.</title>
        <authorList>
            <person name="Kim S.-J."/>
            <person name="Kim Y.-S."/>
            <person name="Kim K.-H."/>
        </authorList>
    </citation>
    <scope>NUCLEOTIDE SEQUENCE [LARGE SCALE GENOMIC DNA]</scope>
    <source>
        <strain evidence="1 2">RR4-40</strain>
    </source>
</reference>
<dbReference type="KEGG" id="mgel:G5B37_10985"/>
<sequence length="175" mass="19039">MKTFKTILITFLAVATLIGCKKDDDNDNTFLLSNSNFAGMYDLTLFNGEIETTTEFKGVPITAVTTIVGDTFQVIFDVNDNGTLTVDGQYRVTTSVTVAGQTETDTEIVDIDNDSGTYVVNANAQTISFADLDGVDTTFDVTLFNENEVRLVSTETTTSPDSSTVTTLEIRLVRI</sequence>
<accession>A0A6G6GNE9</accession>
<dbReference type="RefSeq" id="WP_164680080.1">
    <property type="nucleotide sequence ID" value="NZ_CP049057.1"/>
</dbReference>
<dbReference type="EMBL" id="CP049057">
    <property type="protein sequence ID" value="QIE60068.1"/>
    <property type="molecule type" value="Genomic_DNA"/>
</dbReference>
<protein>
    <recommendedName>
        <fullName evidence="3">Lipocalin-like domain-containing protein</fullName>
    </recommendedName>
</protein>
<gene>
    <name evidence="1" type="ORF">G5B37_10985</name>
</gene>